<keyword evidence="1" id="KW-0732">Signal</keyword>
<proteinExistence type="predicted"/>
<feature type="domain" description="Ice-binding protein C-terminal" evidence="2">
    <location>
        <begin position="246"/>
        <end position="267"/>
    </location>
</feature>
<dbReference type="Pfam" id="PF07589">
    <property type="entry name" value="PEP-CTERM"/>
    <property type="match status" value="1"/>
</dbReference>
<keyword evidence="4" id="KW-1185">Reference proteome</keyword>
<evidence type="ECO:0000256" key="1">
    <source>
        <dbReference type="SAM" id="SignalP"/>
    </source>
</evidence>
<dbReference type="NCBIfam" id="TIGR02595">
    <property type="entry name" value="PEP_CTERM"/>
    <property type="match status" value="1"/>
</dbReference>
<evidence type="ECO:0000313" key="4">
    <source>
        <dbReference type="Proteomes" id="UP000557872"/>
    </source>
</evidence>
<organism evidence="3 4">
    <name type="scientific">Oceaniferula marina</name>
    <dbReference type="NCBI Taxonomy" id="2748318"/>
    <lineage>
        <taxon>Bacteria</taxon>
        <taxon>Pseudomonadati</taxon>
        <taxon>Verrucomicrobiota</taxon>
        <taxon>Verrucomicrobiia</taxon>
        <taxon>Verrucomicrobiales</taxon>
        <taxon>Verrucomicrobiaceae</taxon>
        <taxon>Oceaniferula</taxon>
    </lineage>
</organism>
<dbReference type="Proteomes" id="UP000557872">
    <property type="component" value="Unassembled WGS sequence"/>
</dbReference>
<sequence>MKKTITGTVLGAIITMGTAQSATVFSADFSGSTATTSGTAITGLTSASNLDAGTSPGSWSGLATSTGGTTSGIDVTSAAATAMSGNWMLIGRSTNDTSHSTTATIDLSSEILLDGATISMDLNIRNSGGENGGLLVTGYTSGGTALFTFTGGNGGSPYGQRELATSSDISGTRDNTHNNLWSENGDGKTINLSLAAAGYTLTGDGGTTNLAGSYFASGDLASIKIEAKGSKALWGIDNISVAGTVVPEPSSTALLGLGGIALILRRRK</sequence>
<comment type="caution">
    <text evidence="3">The sequence shown here is derived from an EMBL/GenBank/DDBJ whole genome shotgun (WGS) entry which is preliminary data.</text>
</comment>
<feature type="signal peptide" evidence="1">
    <location>
        <begin position="1"/>
        <end position="21"/>
    </location>
</feature>
<name>A0A851GSV4_9BACT</name>
<feature type="chain" id="PRO_5032536714" evidence="1">
    <location>
        <begin position="22"/>
        <end position="268"/>
    </location>
</feature>
<dbReference type="AlphaFoldDB" id="A0A851GSV4"/>
<protein>
    <submittedName>
        <fullName evidence="3">PEP-CTERM sorting domain-containing protein</fullName>
    </submittedName>
</protein>
<dbReference type="EMBL" id="JACBAZ010000010">
    <property type="protein sequence ID" value="NWK57334.1"/>
    <property type="molecule type" value="Genomic_DNA"/>
</dbReference>
<dbReference type="RefSeq" id="WP_178934167.1">
    <property type="nucleotide sequence ID" value="NZ_JACBAZ010000010.1"/>
</dbReference>
<gene>
    <name evidence="3" type="ORF">HW115_17065</name>
</gene>
<accession>A0A851GSV4</accession>
<reference evidence="3 4" key="1">
    <citation type="submission" date="2020-07" db="EMBL/GenBank/DDBJ databases">
        <title>Roseicoccus Jingziensis gen. nov., sp. nov., isolated from coastal seawater.</title>
        <authorList>
            <person name="Feng X."/>
        </authorList>
    </citation>
    <scope>NUCLEOTIDE SEQUENCE [LARGE SCALE GENOMIC DNA]</scope>
    <source>
        <strain evidence="3 4">N1E253</strain>
    </source>
</reference>
<evidence type="ECO:0000259" key="2">
    <source>
        <dbReference type="Pfam" id="PF07589"/>
    </source>
</evidence>
<evidence type="ECO:0000313" key="3">
    <source>
        <dbReference type="EMBL" id="NWK57334.1"/>
    </source>
</evidence>
<dbReference type="InterPro" id="IPR013424">
    <property type="entry name" value="Ice-binding_C"/>
</dbReference>